<organism evidence="1 2">
    <name type="scientific">Pseudomonas syringae pv. antirrhini</name>
    <dbReference type="NCBI Taxonomy" id="251702"/>
    <lineage>
        <taxon>Bacteria</taxon>
        <taxon>Pseudomonadati</taxon>
        <taxon>Pseudomonadota</taxon>
        <taxon>Gammaproteobacteria</taxon>
        <taxon>Pseudomonadales</taxon>
        <taxon>Pseudomonadaceae</taxon>
        <taxon>Pseudomonas</taxon>
    </lineage>
</organism>
<evidence type="ECO:0000313" key="2">
    <source>
        <dbReference type="Proteomes" id="UP000050425"/>
    </source>
</evidence>
<dbReference type="EMBL" id="LJPT01000082">
    <property type="protein sequence ID" value="KPW48917.1"/>
    <property type="molecule type" value="Genomic_DNA"/>
</dbReference>
<gene>
    <name evidence="1" type="ORF">ALO88_102271</name>
</gene>
<dbReference type="Proteomes" id="UP000050425">
    <property type="component" value="Unassembled WGS sequence"/>
</dbReference>
<reference evidence="1 2" key="1">
    <citation type="submission" date="2015-09" db="EMBL/GenBank/DDBJ databases">
        <title>Genome announcement of multiple Pseudomonas syringae strains.</title>
        <authorList>
            <person name="Thakur S."/>
            <person name="Wang P.W."/>
            <person name="Gong Y."/>
            <person name="Weir B.S."/>
            <person name="Guttman D.S."/>
        </authorList>
    </citation>
    <scope>NUCLEOTIDE SEQUENCE [LARGE SCALE GENOMIC DNA]</scope>
    <source>
        <strain evidence="1 2">ICMP4303</strain>
    </source>
</reference>
<protein>
    <submittedName>
        <fullName evidence="1">Uncharacterized protein</fullName>
    </submittedName>
</protein>
<evidence type="ECO:0000313" key="1">
    <source>
        <dbReference type="EMBL" id="KPW48917.1"/>
    </source>
</evidence>
<comment type="caution">
    <text evidence="1">The sequence shown here is derived from an EMBL/GenBank/DDBJ whole genome shotgun (WGS) entry which is preliminary data.</text>
</comment>
<dbReference type="AlphaFoldDB" id="A0A0P9JIT9"/>
<dbReference type="PATRIC" id="fig|251702.3.peg.1466"/>
<proteinExistence type="predicted"/>
<accession>A0A0P9JIT9</accession>
<sequence>MPAEFVLGMRTDHIETDHAVHRHRTADGHCKVLLTLIYRDAVAARVVGVGFADVIGTLVIEMTDRIVRYIRAKICAFIR</sequence>
<name>A0A0P9JIT9_9PSED</name>